<dbReference type="EMBL" id="ML004429">
    <property type="protein sequence ID" value="RKP32816.1"/>
    <property type="molecule type" value="Genomic_DNA"/>
</dbReference>
<dbReference type="PROSITE" id="PS50192">
    <property type="entry name" value="T_SNARE"/>
    <property type="match status" value="1"/>
</dbReference>
<dbReference type="CDD" id="cd15859">
    <property type="entry name" value="SNARE_SYN8"/>
    <property type="match status" value="1"/>
</dbReference>
<accession>A0A4P9ZI08</accession>
<dbReference type="Proteomes" id="UP000268321">
    <property type="component" value="Unassembled WGS sequence"/>
</dbReference>
<name>A0A4P9ZI08_9ASCO</name>
<proteinExistence type="predicted"/>
<gene>
    <name evidence="3" type="ORF">METBISCDRAFT_25379</name>
</gene>
<dbReference type="InterPro" id="IPR000727">
    <property type="entry name" value="T_SNARE_dom"/>
</dbReference>
<dbReference type="SUPFAM" id="SSF58038">
    <property type="entry name" value="SNARE fusion complex"/>
    <property type="match status" value="1"/>
</dbReference>
<protein>
    <recommendedName>
        <fullName evidence="2">t-SNARE coiled-coil homology domain-containing protein</fullName>
    </recommendedName>
</protein>
<organism evidence="3 4">
    <name type="scientific">Metschnikowia bicuspidata</name>
    <dbReference type="NCBI Taxonomy" id="27322"/>
    <lineage>
        <taxon>Eukaryota</taxon>
        <taxon>Fungi</taxon>
        <taxon>Dikarya</taxon>
        <taxon>Ascomycota</taxon>
        <taxon>Saccharomycotina</taxon>
        <taxon>Pichiomycetes</taxon>
        <taxon>Metschnikowiaceae</taxon>
        <taxon>Metschnikowia</taxon>
    </lineage>
</organism>
<keyword evidence="4" id="KW-1185">Reference proteome</keyword>
<keyword evidence="1" id="KW-0472">Membrane</keyword>
<evidence type="ECO:0000313" key="4">
    <source>
        <dbReference type="Proteomes" id="UP000268321"/>
    </source>
</evidence>
<feature type="domain" description="T-SNARE coiled-coil homology" evidence="2">
    <location>
        <begin position="171"/>
        <end position="233"/>
    </location>
</feature>
<keyword evidence="1" id="KW-0812">Transmembrane</keyword>
<dbReference type="OrthoDB" id="244190at2759"/>
<dbReference type="AlphaFoldDB" id="A0A4P9ZI08"/>
<evidence type="ECO:0000259" key="2">
    <source>
        <dbReference type="PROSITE" id="PS50192"/>
    </source>
</evidence>
<reference evidence="4" key="1">
    <citation type="journal article" date="2018" name="Nat. Microbiol.">
        <title>Leveraging single-cell genomics to expand the fungal tree of life.</title>
        <authorList>
            <person name="Ahrendt S.R."/>
            <person name="Quandt C.A."/>
            <person name="Ciobanu D."/>
            <person name="Clum A."/>
            <person name="Salamov A."/>
            <person name="Andreopoulos B."/>
            <person name="Cheng J.F."/>
            <person name="Woyke T."/>
            <person name="Pelin A."/>
            <person name="Henrissat B."/>
            <person name="Reynolds N.K."/>
            <person name="Benny G.L."/>
            <person name="Smith M.E."/>
            <person name="James T.Y."/>
            <person name="Grigoriev I.V."/>
        </authorList>
    </citation>
    <scope>NUCLEOTIDE SEQUENCE [LARGE SCALE GENOMIC DNA]</scope>
    <source>
        <strain evidence="4">Baker2002</strain>
    </source>
</reference>
<keyword evidence="1" id="KW-1133">Transmembrane helix</keyword>
<evidence type="ECO:0000256" key="1">
    <source>
        <dbReference type="SAM" id="Phobius"/>
    </source>
</evidence>
<dbReference type="Gene3D" id="1.20.5.110">
    <property type="match status" value="1"/>
</dbReference>
<sequence length="261" mass="29657">MSPSSKELQTQLDNVTSCIEQLRENIEDRSRLIFLKLVPSQSENLELVDVLVRIKRALTYLNEDITGDHIQNFGSTYTELVAEYGYLLGDLSKDAYIEVGLYEFSKTLQVEEAAKKTVRFKDYEAVDDEATQMRNELMGTSNFKPYRAEETDRNTLLSIDTTNQELFALHQQQMLEQDQILDQLHCSIVNQHSLGVGIGQELDEHLIILGDLERGLDRSLSRVQRATNGVQDLRRKVAENGSLTTIIVLTIILIVLLVVLN</sequence>
<evidence type="ECO:0000313" key="3">
    <source>
        <dbReference type="EMBL" id="RKP32816.1"/>
    </source>
</evidence>
<feature type="transmembrane region" description="Helical" evidence="1">
    <location>
        <begin position="241"/>
        <end position="260"/>
    </location>
</feature>